<evidence type="ECO:0000256" key="2">
    <source>
        <dbReference type="ARBA" id="ARBA00022803"/>
    </source>
</evidence>
<organism evidence="3 4">
    <name type="scientific">Glycomyces rhizosphaerae</name>
    <dbReference type="NCBI Taxonomy" id="2054422"/>
    <lineage>
        <taxon>Bacteria</taxon>
        <taxon>Bacillati</taxon>
        <taxon>Actinomycetota</taxon>
        <taxon>Actinomycetes</taxon>
        <taxon>Glycomycetales</taxon>
        <taxon>Glycomycetaceae</taxon>
        <taxon>Glycomyces</taxon>
    </lineage>
</organism>
<dbReference type="InterPro" id="IPR050498">
    <property type="entry name" value="Ycf3"/>
</dbReference>
<dbReference type="PANTHER" id="PTHR44858">
    <property type="entry name" value="TETRATRICOPEPTIDE REPEAT PROTEIN 6"/>
    <property type="match status" value="1"/>
</dbReference>
<dbReference type="Gene3D" id="1.25.40.10">
    <property type="entry name" value="Tetratricopeptide repeat domain"/>
    <property type="match status" value="3"/>
</dbReference>
<keyword evidence="2" id="KW-0802">TPR repeat</keyword>
<accession>A0ABV7PWI3</accession>
<dbReference type="RefSeq" id="WP_387971626.1">
    <property type="nucleotide sequence ID" value="NZ_JBHRWO010000005.1"/>
</dbReference>
<name>A0ABV7PWI3_9ACTN</name>
<proteinExistence type="predicted"/>
<sequence>MKKTAKRLGKDPGFDAVASAGRVGLGRVCLAQSEPQAADRWFGEVQRLWPTDWRGFYWSGCAAAHGGRFDQAEWCFTAAITRGAPQGRAHIQRAYVHARTGRDALALADLHSAAQQWPLTAAVREFAAVVALRAGQLPQADWHASALSTPVASAVRGAIAHRRGDARSALDEHEKALEGGLADPAILLQHGAAAYRVGDFDRAAVSWSRAPGGEGPAATARHARAVARLRAGDLTAAIPDLEAAAEQGFAVPLEAVRLHAAAAAIAAGETEEAALHLKAGAGERSAVFLGLLDFEAGETEAAAAAWRQSPGDPIARLGLALIALRAGEDASAELEGLMDSALPEAIWRAAYRAAGALHARGGDWESARDAFEASIAGISADIVAHDDAFGECLYRTGHFEDLLSRPENPWHIAALARLDPDADLPLGAGPAAREAAFGLRQAAYGAAAEGAWERAAKLLHRSDSGGEPGPATLVIDTVVSALGGRRRDALDRLAATERPAGARLAHTRALILLHGADDADLAERCIAAWAPLLEDEDYWDRWGRAAARRYGCAVPKRALEDMRGRLRRLIEDAALRAGATGSVDLMVREQAATALLAELGGLPIGGGVRISCGPMRIAELGLERRLSEFVLEHEFESTGDPLIQFSHIGLGLARASAEQPAEALKLALDTRCPDCRARHGGRARGGGDRPLLCDADCPEFDRRNPALAALPDKREELSDMAGALAADALLDLAMSAVAKRPMDVQEATTRWRHALAHAERNGERASVIEPMAATALGRAETLTRRRDLDGGIELLDAVLKLLRGDDRPHHDRIVTRLSYLYGQRGVQRANDGQDRSARRDLERAVALAPHQIAPRRNLGVMLQNGAAKRLNLDSTIPPSAADMLEAIDLLAGSSEQFQAGLRIQPNHPELRTRLAESQKLHSLISAILSGDVRRIRRSL</sequence>
<dbReference type="PANTHER" id="PTHR44858:SF1">
    <property type="entry name" value="UDP-N-ACETYLGLUCOSAMINE--PEPTIDE N-ACETYLGLUCOSAMINYLTRANSFERASE SPINDLY-RELATED"/>
    <property type="match status" value="1"/>
</dbReference>
<reference evidence="4" key="1">
    <citation type="journal article" date="2019" name="Int. J. Syst. Evol. Microbiol.">
        <title>The Global Catalogue of Microorganisms (GCM) 10K type strain sequencing project: providing services to taxonomists for standard genome sequencing and annotation.</title>
        <authorList>
            <consortium name="The Broad Institute Genomics Platform"/>
            <consortium name="The Broad Institute Genome Sequencing Center for Infectious Disease"/>
            <person name="Wu L."/>
            <person name="Ma J."/>
        </authorList>
    </citation>
    <scope>NUCLEOTIDE SEQUENCE [LARGE SCALE GENOMIC DNA]</scope>
    <source>
        <strain evidence="4">CGMCC 4.7396</strain>
    </source>
</reference>
<keyword evidence="4" id="KW-1185">Reference proteome</keyword>
<dbReference type="Proteomes" id="UP001595712">
    <property type="component" value="Unassembled WGS sequence"/>
</dbReference>
<comment type="caution">
    <text evidence="3">The sequence shown here is derived from an EMBL/GenBank/DDBJ whole genome shotgun (WGS) entry which is preliminary data.</text>
</comment>
<evidence type="ECO:0008006" key="5">
    <source>
        <dbReference type="Google" id="ProtNLM"/>
    </source>
</evidence>
<evidence type="ECO:0000256" key="1">
    <source>
        <dbReference type="ARBA" id="ARBA00022737"/>
    </source>
</evidence>
<evidence type="ECO:0000313" key="4">
    <source>
        <dbReference type="Proteomes" id="UP001595712"/>
    </source>
</evidence>
<dbReference type="EMBL" id="JBHRWO010000005">
    <property type="protein sequence ID" value="MFC3491932.1"/>
    <property type="molecule type" value="Genomic_DNA"/>
</dbReference>
<protein>
    <recommendedName>
        <fullName evidence="5">Tetratricopeptide repeat protein</fullName>
    </recommendedName>
</protein>
<gene>
    <name evidence="3" type="ORF">ACFO8M_05475</name>
</gene>
<dbReference type="SUPFAM" id="SSF48452">
    <property type="entry name" value="TPR-like"/>
    <property type="match status" value="3"/>
</dbReference>
<dbReference type="InterPro" id="IPR011990">
    <property type="entry name" value="TPR-like_helical_dom_sf"/>
</dbReference>
<keyword evidence="1" id="KW-0677">Repeat</keyword>
<evidence type="ECO:0000313" key="3">
    <source>
        <dbReference type="EMBL" id="MFC3491932.1"/>
    </source>
</evidence>